<dbReference type="AlphaFoldDB" id="A0A9Q0HHB9"/>
<keyword evidence="2" id="KW-1185">Reference proteome</keyword>
<name>A0A9Q0HHB9_9MAGN</name>
<protein>
    <submittedName>
        <fullName evidence="1">Uncharacterized protein</fullName>
    </submittedName>
</protein>
<reference evidence="1" key="1">
    <citation type="journal article" date="2023" name="Plant J.">
        <title>The genome of the king protea, Protea cynaroides.</title>
        <authorList>
            <person name="Chang J."/>
            <person name="Duong T.A."/>
            <person name="Schoeman C."/>
            <person name="Ma X."/>
            <person name="Roodt D."/>
            <person name="Barker N."/>
            <person name="Li Z."/>
            <person name="Van de Peer Y."/>
            <person name="Mizrachi E."/>
        </authorList>
    </citation>
    <scope>NUCLEOTIDE SEQUENCE</scope>
    <source>
        <tissue evidence="1">Young leaves</tissue>
    </source>
</reference>
<evidence type="ECO:0000313" key="1">
    <source>
        <dbReference type="EMBL" id="KAJ4963624.1"/>
    </source>
</evidence>
<dbReference type="EMBL" id="JAMYWD010000008">
    <property type="protein sequence ID" value="KAJ4963624.1"/>
    <property type="molecule type" value="Genomic_DNA"/>
</dbReference>
<gene>
    <name evidence="1" type="ORF">NE237_023563</name>
</gene>
<proteinExistence type="predicted"/>
<evidence type="ECO:0000313" key="2">
    <source>
        <dbReference type="Proteomes" id="UP001141806"/>
    </source>
</evidence>
<dbReference type="Proteomes" id="UP001141806">
    <property type="component" value="Unassembled WGS sequence"/>
</dbReference>
<organism evidence="1 2">
    <name type="scientific">Protea cynaroides</name>
    <dbReference type="NCBI Taxonomy" id="273540"/>
    <lineage>
        <taxon>Eukaryota</taxon>
        <taxon>Viridiplantae</taxon>
        <taxon>Streptophyta</taxon>
        <taxon>Embryophyta</taxon>
        <taxon>Tracheophyta</taxon>
        <taxon>Spermatophyta</taxon>
        <taxon>Magnoliopsida</taxon>
        <taxon>Proteales</taxon>
        <taxon>Proteaceae</taxon>
        <taxon>Protea</taxon>
    </lineage>
</organism>
<accession>A0A9Q0HHB9</accession>
<sequence length="105" mass="11864">MPFALYQSCLRFKFKSQLLWLCFSFQAKRRTTATLNKEADRVCYRAFLLPTKDTAVSGFQKLQEIFEIFSDCKYLVTVLPGGGSALGATEFLGKEAGDVLSFEKE</sequence>
<comment type="caution">
    <text evidence="1">The sequence shown here is derived from an EMBL/GenBank/DDBJ whole genome shotgun (WGS) entry which is preliminary data.</text>
</comment>